<keyword evidence="4" id="KW-1185">Reference proteome</keyword>
<dbReference type="Proteomes" id="UP000583929">
    <property type="component" value="Unassembled WGS sequence"/>
</dbReference>
<evidence type="ECO:0000313" key="2">
    <source>
        <dbReference type="EMBL" id="KAF4359860.1"/>
    </source>
</evidence>
<name>A0A7J6EBI7_CANSA</name>
<dbReference type="EMBL" id="JAATIP010000212">
    <property type="protein sequence ID" value="KAF4359860.1"/>
    <property type="molecule type" value="Genomic_DNA"/>
</dbReference>
<organism evidence="1 4">
    <name type="scientific">Cannabis sativa</name>
    <name type="common">Hemp</name>
    <name type="synonym">Marijuana</name>
    <dbReference type="NCBI Taxonomy" id="3483"/>
    <lineage>
        <taxon>Eukaryota</taxon>
        <taxon>Viridiplantae</taxon>
        <taxon>Streptophyta</taxon>
        <taxon>Embryophyta</taxon>
        <taxon>Tracheophyta</taxon>
        <taxon>Spermatophyta</taxon>
        <taxon>Magnoliopsida</taxon>
        <taxon>eudicotyledons</taxon>
        <taxon>Gunneridae</taxon>
        <taxon>Pentapetalae</taxon>
        <taxon>rosids</taxon>
        <taxon>fabids</taxon>
        <taxon>Rosales</taxon>
        <taxon>Cannabaceae</taxon>
        <taxon>Cannabis</taxon>
    </lineage>
</organism>
<dbReference type="EMBL" id="JAATIQ010000445">
    <property type="protein sequence ID" value="KAF4355692.1"/>
    <property type="molecule type" value="Genomic_DNA"/>
</dbReference>
<sequence>MSTNNGNPTLEFSIINGQWSVVAKDKLDEMLRRVHLLPSLFNISDTIIKYAEEKWVDASRNFAIKVYTNAIGYIGNTEYDGETEYDQYDIDDYKINFVPAIEESMERLEKAEIKDDQIISIDIKIFHIERARYGEFRRKNSVNLNKKRCGTNPTTARKYKV</sequence>
<evidence type="ECO:0000313" key="3">
    <source>
        <dbReference type="Proteomes" id="UP000525078"/>
    </source>
</evidence>
<accession>A0A7J6EBI7</accession>
<gene>
    <name evidence="2" type="ORF">F8388_015900</name>
    <name evidence="1" type="ORF">G4B88_019928</name>
</gene>
<protein>
    <submittedName>
        <fullName evidence="1">Uncharacterized protein</fullName>
    </submittedName>
</protein>
<evidence type="ECO:0000313" key="1">
    <source>
        <dbReference type="EMBL" id="KAF4355692.1"/>
    </source>
</evidence>
<comment type="caution">
    <text evidence="1">The sequence shown here is derived from an EMBL/GenBank/DDBJ whole genome shotgun (WGS) entry which is preliminary data.</text>
</comment>
<evidence type="ECO:0000313" key="4">
    <source>
        <dbReference type="Proteomes" id="UP000583929"/>
    </source>
</evidence>
<dbReference type="AlphaFoldDB" id="A0A7J6EBI7"/>
<dbReference type="Proteomes" id="UP000525078">
    <property type="component" value="Unassembled WGS sequence"/>
</dbReference>
<reference evidence="3 4" key="1">
    <citation type="journal article" date="2020" name="bioRxiv">
        <title>Sequence and annotation of 42 cannabis genomes reveals extensive copy number variation in cannabinoid synthesis and pathogen resistance genes.</title>
        <authorList>
            <person name="Mckernan K.J."/>
            <person name="Helbert Y."/>
            <person name="Kane L.T."/>
            <person name="Ebling H."/>
            <person name="Zhang L."/>
            <person name="Liu B."/>
            <person name="Eaton Z."/>
            <person name="Mclaughlin S."/>
            <person name="Kingan S."/>
            <person name="Baybayan P."/>
            <person name="Concepcion G."/>
            <person name="Jordan M."/>
            <person name="Riva A."/>
            <person name="Barbazuk W."/>
            <person name="Harkins T."/>
        </authorList>
    </citation>
    <scope>NUCLEOTIDE SEQUENCE [LARGE SCALE GENOMIC DNA]</scope>
    <source>
        <strain evidence="3 4">cv. Jamaican Lion 4</strain>
        <strain evidence="1">Father</strain>
        <strain evidence="2">Mother</strain>
        <tissue evidence="1">Leaf</tissue>
    </source>
</reference>
<proteinExistence type="predicted"/>